<dbReference type="Proteomes" id="UP000261660">
    <property type="component" value="Unplaced"/>
</dbReference>
<dbReference type="GeneTree" id="ENSGT00390000013113"/>
<dbReference type="PANTHER" id="PTHR44461:SF1">
    <property type="entry name" value="QUINONE OXIDOREDUCTASE-LIKE PROTEIN 1"/>
    <property type="match status" value="1"/>
</dbReference>
<name>A0A3Q3EUW3_9LABR</name>
<dbReference type="CDD" id="cd05195">
    <property type="entry name" value="enoyl_red"/>
    <property type="match status" value="1"/>
</dbReference>
<dbReference type="Pfam" id="PF13602">
    <property type="entry name" value="ADH_zinc_N_2"/>
    <property type="match status" value="1"/>
</dbReference>
<accession>A0A3Q3EUW3</accession>
<dbReference type="InterPro" id="IPR036291">
    <property type="entry name" value="NAD(P)-bd_dom_sf"/>
</dbReference>
<proteinExistence type="predicted"/>
<dbReference type="Ensembl" id="ENSLBET00000011788.1">
    <property type="protein sequence ID" value="ENSLBEP00000011203.1"/>
    <property type="gene ID" value="ENSLBEG00000008638.1"/>
</dbReference>
<dbReference type="SMART" id="SM00829">
    <property type="entry name" value="PKS_ER"/>
    <property type="match status" value="1"/>
</dbReference>
<feature type="domain" description="Enoyl reductase (ER)" evidence="1">
    <location>
        <begin position="10"/>
        <end position="344"/>
    </location>
</feature>
<evidence type="ECO:0000313" key="2">
    <source>
        <dbReference type="Ensembl" id="ENSLBEP00000011203.1"/>
    </source>
</evidence>
<reference evidence="2" key="1">
    <citation type="submission" date="2025-08" db="UniProtKB">
        <authorList>
            <consortium name="Ensembl"/>
        </authorList>
    </citation>
    <scope>IDENTIFICATION</scope>
</reference>
<dbReference type="GO" id="GO:0016491">
    <property type="term" value="F:oxidoreductase activity"/>
    <property type="evidence" value="ECO:0007669"/>
    <property type="project" value="InterPro"/>
</dbReference>
<keyword evidence="3" id="KW-1185">Reference proteome</keyword>
<dbReference type="InterPro" id="IPR042633">
    <property type="entry name" value="CRYZL1"/>
</dbReference>
<dbReference type="Gene3D" id="3.90.180.10">
    <property type="entry name" value="Medium-chain alcohol dehydrogenases, catalytic domain"/>
    <property type="match status" value="1"/>
</dbReference>
<evidence type="ECO:0000313" key="3">
    <source>
        <dbReference type="Proteomes" id="UP000261660"/>
    </source>
</evidence>
<dbReference type="PANTHER" id="PTHR44461">
    <property type="entry name" value="QUINONE OXIDOREDUCTASE-LIKE PROTEIN 1"/>
    <property type="match status" value="1"/>
</dbReference>
<protein>
    <submittedName>
        <fullName evidence="2">Crystallin, zeta (quinone reductase)-like 1</fullName>
    </submittedName>
</protein>
<dbReference type="Pfam" id="PF08240">
    <property type="entry name" value="ADH_N"/>
    <property type="match status" value="1"/>
</dbReference>
<dbReference type="InterPro" id="IPR020843">
    <property type="entry name" value="ER"/>
</dbReference>
<dbReference type="SUPFAM" id="SSF50129">
    <property type="entry name" value="GroES-like"/>
    <property type="match status" value="1"/>
</dbReference>
<dbReference type="SUPFAM" id="SSF51735">
    <property type="entry name" value="NAD(P)-binding Rossmann-fold domains"/>
    <property type="match status" value="1"/>
</dbReference>
<dbReference type="InterPro" id="IPR013154">
    <property type="entry name" value="ADH-like_N"/>
</dbReference>
<dbReference type="InterPro" id="IPR011032">
    <property type="entry name" value="GroES-like_sf"/>
</dbReference>
<dbReference type="STRING" id="56723.ENSLBEP00000011203"/>
<dbReference type="AlphaFoldDB" id="A0A3Q3EUW3"/>
<organism evidence="2 3">
    <name type="scientific">Labrus bergylta</name>
    <name type="common">ballan wrasse</name>
    <dbReference type="NCBI Taxonomy" id="56723"/>
    <lineage>
        <taxon>Eukaryota</taxon>
        <taxon>Metazoa</taxon>
        <taxon>Chordata</taxon>
        <taxon>Craniata</taxon>
        <taxon>Vertebrata</taxon>
        <taxon>Euteleostomi</taxon>
        <taxon>Actinopterygii</taxon>
        <taxon>Neopterygii</taxon>
        <taxon>Teleostei</taxon>
        <taxon>Neoteleostei</taxon>
        <taxon>Acanthomorphata</taxon>
        <taxon>Eupercaria</taxon>
        <taxon>Labriformes</taxon>
        <taxon>Labridae</taxon>
        <taxon>Labrus</taxon>
    </lineage>
</organism>
<reference evidence="2" key="2">
    <citation type="submission" date="2025-09" db="UniProtKB">
        <authorList>
            <consortium name="Ensembl"/>
        </authorList>
    </citation>
    <scope>IDENTIFICATION</scope>
</reference>
<sequence>MKGLYCRASASDAEPEFVIQDTLPEALGSHQVRVQVKACGLSPLDLKLLGDMGMLRDLIPVGREIAGVVLQVGDKVSFFQTDDEVIGILPLDSPCSGLCDTIDIDEHLLVQKPEKLSSVCVAGGLRDGLCAYTALHTHAHMAAGHTLLVMDGASSFGLMCVQLASYHGVKVLTTSHTPQTHTFLEQLRPSVGVQDPLVAKVIPVYKDSSDLLSVVLEETGGLGVDIIIDSGVRLQEESSEGMKLLPHKHDIISVLGVGGHWVTSHKDLQLDPPDCRLLHLKSASVTFLNSEVWTMSSAQQGRYLHILKDIVEKMSTGVLRPQPEEAVPLYEATVAMETVQRQQKKKGCCPTLTKKKKTPDIYRQSGEHKMSMFLLIDRLKRPENFSACITWSSDRHHHQPAAFMG</sequence>
<dbReference type="InParanoid" id="A0A3Q3EUW3"/>
<evidence type="ECO:0000259" key="1">
    <source>
        <dbReference type="SMART" id="SM00829"/>
    </source>
</evidence>